<keyword evidence="3" id="KW-1185">Reference proteome</keyword>
<gene>
    <name evidence="2" type="ORF">AZE42_06685</name>
</gene>
<accession>A0A1J8QKG3</accession>
<proteinExistence type="predicted"/>
<sequence>MFVGRDDARSSPSHEVSWEVAQSCLNHIGSFYSTRPKPTLEDETQLSSLSSFETAS</sequence>
<name>A0A1J8QKG3_9AGAM</name>
<evidence type="ECO:0000313" key="3">
    <source>
        <dbReference type="Proteomes" id="UP000183567"/>
    </source>
</evidence>
<dbReference type="AlphaFoldDB" id="A0A1J8QKG3"/>
<organism evidence="2 3">
    <name type="scientific">Rhizopogon vesiculosus</name>
    <dbReference type="NCBI Taxonomy" id="180088"/>
    <lineage>
        <taxon>Eukaryota</taxon>
        <taxon>Fungi</taxon>
        <taxon>Dikarya</taxon>
        <taxon>Basidiomycota</taxon>
        <taxon>Agaricomycotina</taxon>
        <taxon>Agaricomycetes</taxon>
        <taxon>Agaricomycetidae</taxon>
        <taxon>Boletales</taxon>
        <taxon>Suillineae</taxon>
        <taxon>Rhizopogonaceae</taxon>
        <taxon>Rhizopogon</taxon>
    </lineage>
</organism>
<feature type="compositionally biased region" description="Polar residues" evidence="1">
    <location>
        <begin position="45"/>
        <end position="56"/>
    </location>
</feature>
<dbReference type="EMBL" id="LVVM01000566">
    <property type="protein sequence ID" value="OJA20387.1"/>
    <property type="molecule type" value="Genomic_DNA"/>
</dbReference>
<feature type="region of interest" description="Disordered" evidence="1">
    <location>
        <begin position="34"/>
        <end position="56"/>
    </location>
</feature>
<evidence type="ECO:0000256" key="1">
    <source>
        <dbReference type="SAM" id="MobiDB-lite"/>
    </source>
</evidence>
<evidence type="ECO:0000313" key="2">
    <source>
        <dbReference type="EMBL" id="OJA20387.1"/>
    </source>
</evidence>
<protein>
    <submittedName>
        <fullName evidence="2">Uncharacterized protein</fullName>
    </submittedName>
</protein>
<dbReference type="Proteomes" id="UP000183567">
    <property type="component" value="Unassembled WGS sequence"/>
</dbReference>
<reference evidence="2 3" key="1">
    <citation type="submission" date="2016-03" db="EMBL/GenBank/DDBJ databases">
        <title>Comparative genomics of the ectomycorrhizal sister species Rhizopogon vinicolor and Rhizopogon vesiculosus (Basidiomycota: Boletales) reveals a divergence of the mating type B locus.</title>
        <authorList>
            <person name="Mujic A.B."/>
            <person name="Kuo A."/>
            <person name="Tritt A."/>
            <person name="Lipzen A."/>
            <person name="Chen C."/>
            <person name="Johnson J."/>
            <person name="Sharma A."/>
            <person name="Barry K."/>
            <person name="Grigoriev I.V."/>
            <person name="Spatafora J.W."/>
        </authorList>
    </citation>
    <scope>NUCLEOTIDE SEQUENCE [LARGE SCALE GENOMIC DNA]</scope>
    <source>
        <strain evidence="2 3">AM-OR11-056</strain>
    </source>
</reference>
<comment type="caution">
    <text evidence="2">The sequence shown here is derived from an EMBL/GenBank/DDBJ whole genome shotgun (WGS) entry which is preliminary data.</text>
</comment>